<dbReference type="NCBIfam" id="TIGR04057">
    <property type="entry name" value="SusC_RagA_signa"/>
    <property type="match status" value="1"/>
</dbReference>
<evidence type="ECO:0000313" key="10">
    <source>
        <dbReference type="EMBL" id="QFQ12900.1"/>
    </source>
</evidence>
<keyword evidence="11" id="KW-1185">Reference proteome</keyword>
<dbReference type="SUPFAM" id="SSF56935">
    <property type="entry name" value="Porins"/>
    <property type="match status" value="1"/>
</dbReference>
<evidence type="ECO:0000256" key="6">
    <source>
        <dbReference type="ARBA" id="ARBA00023237"/>
    </source>
</evidence>
<dbReference type="RefSeq" id="WP_111897969.1">
    <property type="nucleotide sequence ID" value="NZ_CP033459.1"/>
</dbReference>
<dbReference type="Pfam" id="PF13715">
    <property type="entry name" value="CarbopepD_reg_2"/>
    <property type="match status" value="1"/>
</dbReference>
<dbReference type="Pfam" id="PF07715">
    <property type="entry name" value="Plug"/>
    <property type="match status" value="1"/>
</dbReference>
<dbReference type="Proteomes" id="UP000249375">
    <property type="component" value="Chromosome"/>
</dbReference>
<feature type="domain" description="TonB-dependent receptor plug" evidence="9">
    <location>
        <begin position="119"/>
        <end position="226"/>
    </location>
</feature>
<comment type="similarity">
    <text evidence="7">Belongs to the TonB-dependent receptor family.</text>
</comment>
<organism evidence="10 11">
    <name type="scientific">Pseudoprevotella muciniphila</name>
    <dbReference type="NCBI Taxonomy" id="2133944"/>
    <lineage>
        <taxon>Bacteria</taxon>
        <taxon>Pseudomonadati</taxon>
        <taxon>Bacteroidota</taxon>
        <taxon>Bacteroidia</taxon>
        <taxon>Bacteroidales</taxon>
        <taxon>Prevotellaceae</taxon>
        <taxon>Pseudoprevotella</taxon>
    </lineage>
</organism>
<dbReference type="AlphaFoldDB" id="A0A5P8E7N7"/>
<evidence type="ECO:0000256" key="8">
    <source>
        <dbReference type="SAM" id="SignalP"/>
    </source>
</evidence>
<sequence length="991" mass="109464">MKQKLMLFAAFLFMSIGLASAQISTVTGEVVSSHDGQPVPGASVTVKGTQVSSFTATDGTFVIHKVPAEAKALVISCIGMKSTEVTIAEHVSVRLEPIASGEGPAVVIGYGTAKKVGTVVGSVTKVVTDQVKITPATTAMDALQGKAANVQILSSSGDAGAMNQVSTTIRGVGSLTAGNEPLFVVDGSPVASSVFYKMNPADIESYTVLRDASATSIYGSRAANGVIYVTTKKGSRYEKATVTIGQSFGWSQLARKVGNPMNSSQLLDYQLKNGIITGEEYNNYKVQNTNTDWGKYFFDNAAPMSQTTVSISGGNERTTYYTSFSYLDKDGLTPRSLYKRYTLRQNLDSRPLNWLHYGVNLGLSYDERNSDAYNSTDNFSLTSGVLAGTLYPPYYDPYNEDGSKADIIPFVNTYNYYLRYKYNPGKSNEARINGTAFLELTPLNGLTVRSQLGLDGADTRRNTYNMPSSPMNTEEGQGWSYKSFDRFSMWTITNTIEYKFKIGEKHNFTLLAGHEGIKYTNDGFSADVEGLRDDRLLEFGSAAEASLSDMSSYTAKYEYLSFFGRIDYGFSNKYFANFTIRNDRCSRFGKNNRSATFLSGGLMWNMKAENFLKNVDWLDDLKLKASVGSTGNSGIGNYASLGTVGTARYNGNPNAWVLSAPGNADLGWEKQIQWNFGVTARLWNRINLEANYYIRQTKDMLMEVPVPWITGFSDNNLNIGEMKNSGIEFTFDADVVRSKGYGFNLNLYGNISYNKNEITKLFYGLNEWIIPQTGLAYVVGKSVNYYMPVRAGIDPADGQIMWYVPDENGKLTGETTKVFNEDALNVNTGKPRFAPWTGGFGLRAAWQGFTLNADFAFVLGKWMQDNIQYFTRNSQQAAAGGFNQDKDMLNAWTKPGDITDVPRFGVGNYFDTSLLQNASFCRLKNLSLSYDLPKAWMEATRFLTNVRITGAIRNAFTITKWKGSDPELDTNSAKTQFPNTREYTIGIEVTF</sequence>
<name>A0A5P8E7N7_9BACT</name>
<dbReference type="InterPro" id="IPR008969">
    <property type="entry name" value="CarboxyPept-like_regulatory"/>
</dbReference>
<dbReference type="InterPro" id="IPR037066">
    <property type="entry name" value="Plug_dom_sf"/>
</dbReference>
<dbReference type="Gene3D" id="2.40.170.20">
    <property type="entry name" value="TonB-dependent receptor, beta-barrel domain"/>
    <property type="match status" value="1"/>
</dbReference>
<dbReference type="InterPro" id="IPR039426">
    <property type="entry name" value="TonB-dep_rcpt-like"/>
</dbReference>
<feature type="chain" id="PRO_5024323652" evidence="8">
    <location>
        <begin position="22"/>
        <end position="991"/>
    </location>
</feature>
<evidence type="ECO:0000256" key="3">
    <source>
        <dbReference type="ARBA" id="ARBA00022452"/>
    </source>
</evidence>
<dbReference type="OrthoDB" id="9768177at2"/>
<dbReference type="InterPro" id="IPR023996">
    <property type="entry name" value="TonB-dep_OMP_SusC/RagA"/>
</dbReference>
<dbReference type="KEGG" id="alq:C7Y71_007645"/>
<proteinExistence type="inferred from homology"/>
<dbReference type="Gene3D" id="2.60.40.1120">
    <property type="entry name" value="Carboxypeptidase-like, regulatory domain"/>
    <property type="match status" value="1"/>
</dbReference>
<evidence type="ECO:0000256" key="7">
    <source>
        <dbReference type="PROSITE-ProRule" id="PRU01360"/>
    </source>
</evidence>
<evidence type="ECO:0000256" key="4">
    <source>
        <dbReference type="ARBA" id="ARBA00022692"/>
    </source>
</evidence>
<dbReference type="PROSITE" id="PS52016">
    <property type="entry name" value="TONB_DEPENDENT_REC_3"/>
    <property type="match status" value="1"/>
</dbReference>
<dbReference type="NCBIfam" id="TIGR04056">
    <property type="entry name" value="OMP_RagA_SusC"/>
    <property type="match status" value="1"/>
</dbReference>
<evidence type="ECO:0000313" key="11">
    <source>
        <dbReference type="Proteomes" id="UP000249375"/>
    </source>
</evidence>
<protein>
    <submittedName>
        <fullName evidence="10">SusC/RagA family TonB-linked outer membrane protein</fullName>
    </submittedName>
</protein>
<evidence type="ECO:0000256" key="1">
    <source>
        <dbReference type="ARBA" id="ARBA00004571"/>
    </source>
</evidence>
<dbReference type="InterPro" id="IPR012910">
    <property type="entry name" value="Plug_dom"/>
</dbReference>
<gene>
    <name evidence="10" type="ORF">C7Y71_007645</name>
</gene>
<dbReference type="EMBL" id="CP033459">
    <property type="protein sequence ID" value="QFQ12900.1"/>
    <property type="molecule type" value="Genomic_DNA"/>
</dbReference>
<dbReference type="GO" id="GO:0009279">
    <property type="term" value="C:cell outer membrane"/>
    <property type="evidence" value="ECO:0007669"/>
    <property type="project" value="UniProtKB-SubCell"/>
</dbReference>
<comment type="subcellular location">
    <subcellularLocation>
        <location evidence="1 7">Cell outer membrane</location>
        <topology evidence="1 7">Multi-pass membrane protein</topology>
    </subcellularLocation>
</comment>
<dbReference type="InterPro" id="IPR036942">
    <property type="entry name" value="Beta-barrel_TonB_sf"/>
</dbReference>
<keyword evidence="4 7" id="KW-0812">Transmembrane</keyword>
<accession>A0A5P8E7N7</accession>
<dbReference type="Gene3D" id="2.170.130.10">
    <property type="entry name" value="TonB-dependent receptor, plug domain"/>
    <property type="match status" value="1"/>
</dbReference>
<keyword evidence="5 7" id="KW-0472">Membrane</keyword>
<evidence type="ECO:0000259" key="9">
    <source>
        <dbReference type="Pfam" id="PF07715"/>
    </source>
</evidence>
<keyword evidence="2 7" id="KW-0813">Transport</keyword>
<evidence type="ECO:0000256" key="5">
    <source>
        <dbReference type="ARBA" id="ARBA00023136"/>
    </source>
</evidence>
<dbReference type="InterPro" id="IPR023997">
    <property type="entry name" value="TonB-dep_OMP_SusC/RagA_CS"/>
</dbReference>
<dbReference type="SUPFAM" id="SSF49464">
    <property type="entry name" value="Carboxypeptidase regulatory domain-like"/>
    <property type="match status" value="1"/>
</dbReference>
<evidence type="ECO:0000256" key="2">
    <source>
        <dbReference type="ARBA" id="ARBA00022448"/>
    </source>
</evidence>
<feature type="signal peptide" evidence="8">
    <location>
        <begin position="1"/>
        <end position="21"/>
    </location>
</feature>
<keyword evidence="6 7" id="KW-0998">Cell outer membrane</keyword>
<keyword evidence="3 7" id="KW-1134">Transmembrane beta strand</keyword>
<reference evidence="10 11" key="1">
    <citation type="submission" date="2018-11" db="EMBL/GenBank/DDBJ databases">
        <authorList>
            <person name="Na S.W."/>
            <person name="Baik M."/>
        </authorList>
    </citation>
    <scope>NUCLEOTIDE SEQUENCE [LARGE SCALE GENOMIC DNA]</scope>
    <source>
        <strain evidence="10 11">E39</strain>
    </source>
</reference>
<keyword evidence="8" id="KW-0732">Signal</keyword>